<keyword evidence="20" id="KW-1185">Reference proteome</keyword>
<evidence type="ECO:0000256" key="6">
    <source>
        <dbReference type="ARBA" id="ARBA00022519"/>
    </source>
</evidence>
<reference evidence="19 20" key="1">
    <citation type="submission" date="2016-10" db="EMBL/GenBank/DDBJ databases">
        <authorList>
            <person name="de Groot N.N."/>
        </authorList>
    </citation>
    <scope>NUCLEOTIDE SEQUENCE [LARGE SCALE GENOMIC DNA]</scope>
    <source>
        <strain evidence="19 20">DSM 21650</strain>
    </source>
</reference>
<name>A0A1H3PZ41_9FIRM</name>
<keyword evidence="8 15" id="KW-0547">Nucleotide-binding</keyword>
<feature type="transmembrane region" description="Helical" evidence="17">
    <location>
        <begin position="424"/>
        <end position="449"/>
    </location>
</feature>
<dbReference type="Pfam" id="PF07664">
    <property type="entry name" value="FeoB_C"/>
    <property type="match status" value="1"/>
</dbReference>
<evidence type="ECO:0000256" key="3">
    <source>
        <dbReference type="ARBA" id="ARBA00022448"/>
    </source>
</evidence>
<keyword evidence="11" id="KW-0406">Ion transport</keyword>
<dbReference type="STRING" id="415015.SAMN05660462_01722"/>
<evidence type="ECO:0000256" key="10">
    <source>
        <dbReference type="ARBA" id="ARBA00023004"/>
    </source>
</evidence>
<evidence type="ECO:0000256" key="17">
    <source>
        <dbReference type="RuleBase" id="RU362098"/>
    </source>
</evidence>
<feature type="transmembrane region" description="Helical" evidence="17">
    <location>
        <begin position="517"/>
        <end position="538"/>
    </location>
</feature>
<dbReference type="NCBIfam" id="TIGR00231">
    <property type="entry name" value="small_GTP"/>
    <property type="match status" value="1"/>
</dbReference>
<evidence type="ECO:0000256" key="8">
    <source>
        <dbReference type="ARBA" id="ARBA00022741"/>
    </source>
</evidence>
<keyword evidence="3 17" id="KW-0813">Transport</keyword>
<evidence type="ECO:0000256" key="11">
    <source>
        <dbReference type="ARBA" id="ARBA00023065"/>
    </source>
</evidence>
<dbReference type="Pfam" id="PF07670">
    <property type="entry name" value="Gate"/>
    <property type="match status" value="2"/>
</dbReference>
<dbReference type="InterPro" id="IPR003373">
    <property type="entry name" value="Fe2_transport_prot-B"/>
</dbReference>
<keyword evidence="16" id="KW-0460">Magnesium</keyword>
<evidence type="ECO:0000256" key="14">
    <source>
        <dbReference type="NCBIfam" id="TIGR00437"/>
    </source>
</evidence>
<dbReference type="GO" id="GO:0046872">
    <property type="term" value="F:metal ion binding"/>
    <property type="evidence" value="ECO:0007669"/>
    <property type="project" value="UniProtKB-KW"/>
</dbReference>
<dbReference type="EMBL" id="FNQE01000017">
    <property type="protein sequence ID" value="SDZ06532.1"/>
    <property type="molecule type" value="Genomic_DNA"/>
</dbReference>
<evidence type="ECO:0000313" key="19">
    <source>
        <dbReference type="EMBL" id="SDZ06532.1"/>
    </source>
</evidence>
<accession>A0A1H3PZ41</accession>
<dbReference type="InterPro" id="IPR027417">
    <property type="entry name" value="P-loop_NTPase"/>
</dbReference>
<feature type="transmembrane region" description="Helical" evidence="17">
    <location>
        <begin position="284"/>
        <end position="305"/>
    </location>
</feature>
<dbReference type="InterPro" id="IPR006073">
    <property type="entry name" value="GTP-bd"/>
</dbReference>
<evidence type="ECO:0000256" key="7">
    <source>
        <dbReference type="ARBA" id="ARBA00022692"/>
    </source>
</evidence>
<keyword evidence="12 15" id="KW-0342">GTP-binding</keyword>
<dbReference type="PANTHER" id="PTHR43185:SF1">
    <property type="entry name" value="FE(2+) TRANSPORTER FEOB"/>
    <property type="match status" value="1"/>
</dbReference>
<dbReference type="InterPro" id="IPR011642">
    <property type="entry name" value="Gate_dom"/>
</dbReference>
<dbReference type="Pfam" id="PF02421">
    <property type="entry name" value="FeoB_N"/>
    <property type="match status" value="1"/>
</dbReference>
<evidence type="ECO:0000256" key="1">
    <source>
        <dbReference type="ARBA" id="ARBA00003926"/>
    </source>
</evidence>
<dbReference type="FunFam" id="3.40.50.300:FF:000426">
    <property type="entry name" value="Ferrous iron transport protein B"/>
    <property type="match status" value="1"/>
</dbReference>
<dbReference type="GO" id="GO:0015093">
    <property type="term" value="F:ferrous iron transmembrane transporter activity"/>
    <property type="evidence" value="ECO:0007669"/>
    <property type="project" value="UniProtKB-UniRule"/>
</dbReference>
<evidence type="ECO:0000256" key="2">
    <source>
        <dbReference type="ARBA" id="ARBA00004429"/>
    </source>
</evidence>
<feature type="transmembrane region" description="Helical" evidence="17">
    <location>
        <begin position="455"/>
        <end position="475"/>
    </location>
</feature>
<feature type="domain" description="FeoB-type G" evidence="18">
    <location>
        <begin position="1"/>
        <end position="163"/>
    </location>
</feature>
<feature type="transmembrane region" description="Helical" evidence="17">
    <location>
        <begin position="345"/>
        <end position="369"/>
    </location>
</feature>
<evidence type="ECO:0000256" key="5">
    <source>
        <dbReference type="ARBA" id="ARBA00022496"/>
    </source>
</evidence>
<dbReference type="NCBIfam" id="TIGR00437">
    <property type="entry name" value="feoB"/>
    <property type="match status" value="1"/>
</dbReference>
<keyword evidence="7 17" id="KW-0812">Transmembrane</keyword>
<evidence type="ECO:0000256" key="12">
    <source>
        <dbReference type="ARBA" id="ARBA00023134"/>
    </source>
</evidence>
<feature type="binding site" evidence="16">
    <location>
        <position position="23"/>
    </location>
    <ligand>
        <name>Mg(2+)</name>
        <dbReference type="ChEBI" id="CHEBI:18420"/>
        <label>2</label>
    </ligand>
</feature>
<comment type="similarity">
    <text evidence="17">Belongs to the TRAFAC class TrmE-Era-EngA-EngB-Septin-like GTPase superfamily. FeoB GTPase (TC 9.A.8) family.</text>
</comment>
<comment type="function">
    <text evidence="1 17">Probable transporter of a GTP-driven Fe(2+) uptake system.</text>
</comment>
<feature type="transmembrane region" description="Helical" evidence="17">
    <location>
        <begin position="641"/>
        <end position="664"/>
    </location>
</feature>
<sequence>MSTIALVGNPNSGKTTIFNALTGANQHVGNWPGVTVEKKEGTLKINDKRYKIIDLPGTYSLGAYSEDEVVARDFIMKDNPDVVINVVDATNIERNLYLTTQLLEMGTKVVIALNMMDEAKGKNIIVDIEKLSKELGIPVIATVASKNNGIDKLIEKAIQIINLDKKTETPISYGKNIDEQIDKLKEVIESSSINNEYPSKWLALKLLEGDSYIHEMIKENNSSHIFDILNDNTDDAHDSIEPELVIVDKRYEFIGHIVSRSVKKPEVEVTTRSDKIDKVLTHKWLGLPIFALIMLIIYQLTFVIGQDLLGGVVASGIEFIGEKAGEFLISINAPEMLISFVSEGIIGGIGAVLEFIPLILVLYLFLGLLEDSGYMARAAYVMDRIMRSLGLHGKTFISMLVGVGCNVPGIMATRTLDSKKDRMIAMLINPFISCGARLPIYLVFIAAFFPKHGGIVLFSIYVLGFLIALLMGKVFSKTLFKGESSYFIMELPPYRMPTIKGTLLNMWDKVGSFLKRAGTVIFVVVTALWVLSVLPYGVEPYSEASILGKIGNIIAPIFKPAGFGTWQASVGLFAGIVAKEAVVATLGMVYAGVEEGTQLITAIQGAFTPLSAVSFMIMTLLYTPCAAVIGTIKRETNSKRWALFAVVYTFAIGWILSVIVFQAGRLLGLS</sequence>
<dbReference type="OrthoDB" id="9809127at2"/>
<dbReference type="AlphaFoldDB" id="A0A1H3PZ41"/>
<keyword evidence="4" id="KW-1003">Cell membrane</keyword>
<feature type="binding site" evidence="15">
    <location>
        <begin position="33"/>
        <end position="37"/>
    </location>
    <ligand>
        <name>GTP</name>
        <dbReference type="ChEBI" id="CHEBI:37565"/>
        <label>1</label>
    </ligand>
</feature>
<feature type="binding site" evidence="16">
    <location>
        <position position="22"/>
    </location>
    <ligand>
        <name>Mg(2+)</name>
        <dbReference type="ChEBI" id="CHEBI:18420"/>
        <label>1</label>
    </ligand>
</feature>
<feature type="binding site" evidence="15">
    <location>
        <begin position="8"/>
        <end position="15"/>
    </location>
    <ligand>
        <name>GTP</name>
        <dbReference type="ChEBI" id="CHEBI:37565"/>
        <label>1</label>
    </ligand>
</feature>
<protein>
    <recommendedName>
        <fullName evidence="14 17">Ferrous iron transport protein B</fullName>
    </recommendedName>
</protein>
<feature type="binding site" evidence="16">
    <location>
        <position position="19"/>
    </location>
    <ligand>
        <name>Mg(2+)</name>
        <dbReference type="ChEBI" id="CHEBI:18420"/>
        <label>2</label>
    </ligand>
</feature>
<dbReference type="Gene3D" id="1.10.287.1770">
    <property type="match status" value="1"/>
</dbReference>
<organism evidence="19 20">
    <name type="scientific">Proteiniborus ethanoligenes</name>
    <dbReference type="NCBI Taxonomy" id="415015"/>
    <lineage>
        <taxon>Bacteria</taxon>
        <taxon>Bacillati</taxon>
        <taxon>Bacillota</taxon>
        <taxon>Clostridia</taxon>
        <taxon>Eubacteriales</taxon>
        <taxon>Proteiniborus</taxon>
    </lineage>
</organism>
<dbReference type="InterPro" id="IPR030389">
    <property type="entry name" value="G_FEOB_dom"/>
</dbReference>
<evidence type="ECO:0000256" key="9">
    <source>
        <dbReference type="ARBA" id="ARBA00022989"/>
    </source>
</evidence>
<dbReference type="InterPro" id="IPR041069">
    <property type="entry name" value="FeoB_Cyto"/>
</dbReference>
<dbReference type="SUPFAM" id="SSF52540">
    <property type="entry name" value="P-loop containing nucleoside triphosphate hydrolases"/>
    <property type="match status" value="1"/>
</dbReference>
<dbReference type="PANTHER" id="PTHR43185">
    <property type="entry name" value="FERROUS IRON TRANSPORT PROTEIN B"/>
    <property type="match status" value="1"/>
</dbReference>
<dbReference type="Gene3D" id="3.40.50.300">
    <property type="entry name" value="P-loop containing nucleotide triphosphate hydrolases"/>
    <property type="match status" value="1"/>
</dbReference>
<keyword evidence="10 17" id="KW-0408">Iron</keyword>
<keyword evidence="6" id="KW-0997">Cell inner membrane</keyword>
<dbReference type="PRINTS" id="PR00326">
    <property type="entry name" value="GTP1OBG"/>
</dbReference>
<dbReference type="Proteomes" id="UP000198625">
    <property type="component" value="Unassembled WGS sequence"/>
</dbReference>
<dbReference type="GO" id="GO:0005886">
    <property type="term" value="C:plasma membrane"/>
    <property type="evidence" value="ECO:0007669"/>
    <property type="project" value="UniProtKB-SubCell"/>
</dbReference>
<dbReference type="InterPro" id="IPR005225">
    <property type="entry name" value="Small_GTP-bd"/>
</dbReference>
<keyword evidence="9 17" id="KW-1133">Transmembrane helix</keyword>
<gene>
    <name evidence="19" type="ORF">SAMN05660462_01722</name>
</gene>
<evidence type="ECO:0000256" key="15">
    <source>
        <dbReference type="PIRSR" id="PIRSR603373-1"/>
    </source>
</evidence>
<proteinExistence type="inferred from homology"/>
<comment type="caution">
    <text evidence="17">Lacks conserved residue(s) required for the propagation of feature annotation.</text>
</comment>
<keyword evidence="5 17" id="KW-0410">Iron transport</keyword>
<comment type="subcellular location">
    <subcellularLocation>
        <location evidence="2">Cell inner membrane</location>
        <topology evidence="2">Multi-pass membrane protein</topology>
    </subcellularLocation>
    <subcellularLocation>
        <location evidence="17">Cell membrane</location>
        <topology evidence="17">Multi-pass membrane protein</topology>
    </subcellularLocation>
</comment>
<feature type="binding site" evidence="15">
    <location>
        <begin position="114"/>
        <end position="117"/>
    </location>
    <ligand>
        <name>GTP</name>
        <dbReference type="ChEBI" id="CHEBI:37565"/>
        <label>1</label>
    </ligand>
</feature>
<dbReference type="Pfam" id="PF17910">
    <property type="entry name" value="FeoB_Cyto"/>
    <property type="match status" value="1"/>
</dbReference>
<dbReference type="PROSITE" id="PS51711">
    <property type="entry name" value="G_FEOB"/>
    <property type="match status" value="1"/>
</dbReference>
<evidence type="ECO:0000313" key="20">
    <source>
        <dbReference type="Proteomes" id="UP000198625"/>
    </source>
</evidence>
<dbReference type="InterPro" id="IPR050860">
    <property type="entry name" value="FeoB_GTPase"/>
</dbReference>
<dbReference type="GO" id="GO:0005525">
    <property type="term" value="F:GTP binding"/>
    <property type="evidence" value="ECO:0007669"/>
    <property type="project" value="UniProtKB-KW"/>
</dbReference>
<dbReference type="InterPro" id="IPR011640">
    <property type="entry name" value="Fe2_transport_prot_B_C"/>
</dbReference>
<keyword evidence="16" id="KW-0479">Metal-binding</keyword>
<dbReference type="RefSeq" id="WP_091729912.1">
    <property type="nucleotide sequence ID" value="NZ_FNQE01000017.1"/>
</dbReference>
<evidence type="ECO:0000256" key="13">
    <source>
        <dbReference type="ARBA" id="ARBA00023136"/>
    </source>
</evidence>
<dbReference type="CDD" id="cd01879">
    <property type="entry name" value="FeoB"/>
    <property type="match status" value="1"/>
</dbReference>
<evidence type="ECO:0000256" key="16">
    <source>
        <dbReference type="PIRSR" id="PIRSR603373-2"/>
    </source>
</evidence>
<evidence type="ECO:0000256" key="4">
    <source>
        <dbReference type="ARBA" id="ARBA00022475"/>
    </source>
</evidence>
<feature type="binding site" evidence="16">
    <location>
        <position position="20"/>
    </location>
    <ligand>
        <name>Mg(2+)</name>
        <dbReference type="ChEBI" id="CHEBI:18420"/>
        <label>2</label>
    </ligand>
</feature>
<evidence type="ECO:0000259" key="18">
    <source>
        <dbReference type="PROSITE" id="PS51711"/>
    </source>
</evidence>
<keyword evidence="13 17" id="KW-0472">Membrane</keyword>
<feature type="transmembrane region" description="Helical" evidence="17">
    <location>
        <begin position="606"/>
        <end position="629"/>
    </location>
</feature>
<feature type="binding site" evidence="15">
    <location>
        <begin position="54"/>
        <end position="57"/>
    </location>
    <ligand>
        <name>GTP</name>
        <dbReference type="ChEBI" id="CHEBI:37565"/>
        <label>1</label>
    </ligand>
</feature>